<protein>
    <recommendedName>
        <fullName evidence="2">CxC1-like cysteine cluster associated with KDZ transposases domain-containing protein</fullName>
    </recommendedName>
</protein>
<proteinExistence type="predicted"/>
<dbReference type="KEGG" id="sla:SERLADRAFT_404753"/>
<dbReference type="GeneID" id="18812467"/>
<dbReference type="HOGENOM" id="CLU_891862_0_0_1"/>
<reference evidence="1" key="1">
    <citation type="submission" date="2011-04" db="EMBL/GenBank/DDBJ databases">
        <title>Evolution of plant cell wall degrading machinery underlies the functional diversity of forest fungi.</title>
        <authorList>
            <consortium name="US DOE Joint Genome Institute (JGI-PGF)"/>
            <person name="Eastwood D.C."/>
            <person name="Floudas D."/>
            <person name="Binder M."/>
            <person name="Majcherczyk A."/>
            <person name="Schneider P."/>
            <person name="Aerts A."/>
            <person name="Asiegbu F.O."/>
            <person name="Baker S.E."/>
            <person name="Barry K."/>
            <person name="Bendiksby M."/>
            <person name="Blumentritt M."/>
            <person name="Coutinho P.M."/>
            <person name="Cullen D."/>
            <person name="Cullen D."/>
            <person name="Gathman A."/>
            <person name="Goodell B."/>
            <person name="Henrissat B."/>
            <person name="Ihrmark K."/>
            <person name="Kauserud H."/>
            <person name="Kohler A."/>
            <person name="LaButti K."/>
            <person name="Lapidus A."/>
            <person name="Lavin J.L."/>
            <person name="Lee Y.-H."/>
            <person name="Lindquist E."/>
            <person name="Lilly W."/>
            <person name="Lucas S."/>
            <person name="Morin E."/>
            <person name="Murat C."/>
            <person name="Oguiza J.A."/>
            <person name="Park J."/>
            <person name="Pisabarro A.G."/>
            <person name="Riley R."/>
            <person name="Rosling A."/>
            <person name="Salamov A."/>
            <person name="Schmidt O."/>
            <person name="Schmutz J."/>
            <person name="Skrede I."/>
            <person name="Stenlid J."/>
            <person name="Wiebenga A."/>
            <person name="Xie X."/>
            <person name="Kues U."/>
            <person name="Hibbett D.S."/>
            <person name="Hoffmeister D."/>
            <person name="Hogberg N."/>
            <person name="Martin F."/>
            <person name="Grigoriev I.V."/>
            <person name="Watkinson S.C."/>
        </authorList>
    </citation>
    <scope>NUCLEOTIDE SEQUENCE</scope>
    <source>
        <strain evidence="1">S7.9</strain>
    </source>
</reference>
<name>F8NEQ6_SERL9</name>
<sequence>MASKLSKQVLQNELLKEMNGKKIWMEEMTASKRRALEALKYLPTTNNLEIDQMDYWEDKNIDIENILDGLEALNMSYAGGEFELLAQQIKSDILQRVKAFDKQLATLTDAYMEWCYKHKGSADRGLFRDHHQSNSEVSKSAGSVKVKVVDIYYAHSCQLKILPTDKFIASAMVPYQKHLSQQFSIAFDLFLEIRNQVNHCIQKACGRDTPNWRLKHACPACTYTLKDEPTIEFKLLYVMDGNNSLKRVIRCTSTNHDDDGPGQPCELLTTQEVHGDHYLTRAYIDKWAIEALKDLLGKAQSAEEVEENPCTG</sequence>
<dbReference type="AlphaFoldDB" id="F8NEQ6"/>
<evidence type="ECO:0000313" key="1">
    <source>
        <dbReference type="EMBL" id="EGO30690.1"/>
    </source>
</evidence>
<gene>
    <name evidence="1" type="ORF">SERLADRAFT_404753</name>
</gene>
<dbReference type="Proteomes" id="UP000008064">
    <property type="component" value="Unassembled WGS sequence"/>
</dbReference>
<organism>
    <name type="scientific">Serpula lacrymans var. lacrymans (strain S7.9)</name>
    <name type="common">Dry rot fungus</name>
    <dbReference type="NCBI Taxonomy" id="578457"/>
    <lineage>
        <taxon>Eukaryota</taxon>
        <taxon>Fungi</taxon>
        <taxon>Dikarya</taxon>
        <taxon>Basidiomycota</taxon>
        <taxon>Agaricomycotina</taxon>
        <taxon>Agaricomycetes</taxon>
        <taxon>Agaricomycetidae</taxon>
        <taxon>Boletales</taxon>
        <taxon>Coniophorineae</taxon>
        <taxon>Serpulaceae</taxon>
        <taxon>Serpula</taxon>
    </lineage>
</organism>
<dbReference type="RefSeq" id="XP_007312574.1">
    <property type="nucleotide sequence ID" value="XM_007312512.1"/>
</dbReference>
<evidence type="ECO:0008006" key="2">
    <source>
        <dbReference type="Google" id="ProtNLM"/>
    </source>
</evidence>
<dbReference type="OrthoDB" id="2505969at2759"/>
<accession>F8NEQ6</accession>
<dbReference type="EMBL" id="GL945428">
    <property type="protein sequence ID" value="EGO30690.1"/>
    <property type="molecule type" value="Genomic_DNA"/>
</dbReference>